<evidence type="ECO:0000256" key="4">
    <source>
        <dbReference type="ARBA" id="ARBA00022527"/>
    </source>
</evidence>
<dbReference type="Gene3D" id="3.40.1390.20">
    <property type="entry name" value="HprK N-terminal domain-like"/>
    <property type="match status" value="1"/>
</dbReference>
<evidence type="ECO:0000313" key="17">
    <source>
        <dbReference type="EMBL" id="MBC8528167.1"/>
    </source>
</evidence>
<comment type="catalytic activity">
    <reaction evidence="1 14">
        <text>[HPr protein]-L-serine + ATP = [HPr protein]-O-phospho-L-serine + ADP + H(+)</text>
        <dbReference type="Rhea" id="RHEA:46600"/>
        <dbReference type="Rhea" id="RHEA-COMP:11602"/>
        <dbReference type="Rhea" id="RHEA-COMP:11603"/>
        <dbReference type="ChEBI" id="CHEBI:15378"/>
        <dbReference type="ChEBI" id="CHEBI:29999"/>
        <dbReference type="ChEBI" id="CHEBI:30616"/>
        <dbReference type="ChEBI" id="CHEBI:83421"/>
        <dbReference type="ChEBI" id="CHEBI:456216"/>
    </reaction>
</comment>
<dbReference type="EC" id="2.7.4.-" evidence="14"/>
<feature type="region of interest" description="Important for the catalytic mechanism of dephosphorylation" evidence="14">
    <location>
        <begin position="264"/>
        <end position="269"/>
    </location>
</feature>
<evidence type="ECO:0000256" key="10">
    <source>
        <dbReference type="ARBA" id="ARBA00022842"/>
    </source>
</evidence>
<dbReference type="GO" id="GO:0000155">
    <property type="term" value="F:phosphorelay sensor kinase activity"/>
    <property type="evidence" value="ECO:0007669"/>
    <property type="project" value="InterPro"/>
</dbReference>
<dbReference type="InterPro" id="IPR027417">
    <property type="entry name" value="P-loop_NTPase"/>
</dbReference>
<keyword evidence="6 14" id="KW-0479">Metal-binding</keyword>
<evidence type="ECO:0000256" key="5">
    <source>
        <dbReference type="ARBA" id="ARBA00022679"/>
    </source>
</evidence>
<feature type="binding site" evidence="14">
    <location>
        <position position="160"/>
    </location>
    <ligand>
        <name>Mg(2+)</name>
        <dbReference type="ChEBI" id="CHEBI:18420"/>
    </ligand>
</feature>
<comment type="cofactor">
    <cofactor evidence="2 14">
        <name>Mg(2+)</name>
        <dbReference type="ChEBI" id="CHEBI:18420"/>
    </cofactor>
</comment>
<feature type="binding site" evidence="14">
    <location>
        <begin position="153"/>
        <end position="160"/>
    </location>
    <ligand>
        <name>ATP</name>
        <dbReference type="ChEBI" id="CHEBI:30616"/>
    </ligand>
</feature>
<comment type="caution">
    <text evidence="17">The sequence shown here is derived from an EMBL/GenBank/DDBJ whole genome shotgun (WGS) entry which is preliminary data.</text>
</comment>
<keyword evidence="10 14" id="KW-0460">Magnesium</keyword>
<dbReference type="SUPFAM" id="SSF53795">
    <property type="entry name" value="PEP carboxykinase-like"/>
    <property type="match status" value="1"/>
</dbReference>
<feature type="region of interest" description="Important for the catalytic mechanism of both phosphorylation and dephosphorylation" evidence="14">
    <location>
        <begin position="201"/>
        <end position="210"/>
    </location>
</feature>
<accession>A0A926HHX1</accession>
<keyword evidence="7 14" id="KW-0547">Nucleotide-binding</keyword>
<keyword evidence="8 14" id="KW-0418">Kinase</keyword>
<comment type="catalytic activity">
    <reaction evidence="13 14">
        <text>[HPr protein]-O-phospho-L-serine + phosphate + H(+) = [HPr protein]-L-serine + diphosphate</text>
        <dbReference type="Rhea" id="RHEA:46604"/>
        <dbReference type="Rhea" id="RHEA-COMP:11602"/>
        <dbReference type="Rhea" id="RHEA-COMP:11603"/>
        <dbReference type="ChEBI" id="CHEBI:15378"/>
        <dbReference type="ChEBI" id="CHEBI:29999"/>
        <dbReference type="ChEBI" id="CHEBI:33019"/>
        <dbReference type="ChEBI" id="CHEBI:43474"/>
        <dbReference type="ChEBI" id="CHEBI:83421"/>
    </reaction>
</comment>
<feature type="active site" description="Proton acceptor; for phosphorylation activity. Proton donor; for dephosphorylation activity" evidence="14">
    <location>
        <position position="177"/>
    </location>
</feature>
<feature type="domain" description="HPr kinase/phosphorylase C-terminal" evidence="16">
    <location>
        <begin position="131"/>
        <end position="298"/>
    </location>
</feature>
<reference evidence="17" key="1">
    <citation type="submission" date="2020-08" db="EMBL/GenBank/DDBJ databases">
        <title>Genome public.</title>
        <authorList>
            <person name="Liu C."/>
            <person name="Sun Q."/>
        </authorList>
    </citation>
    <scope>NUCLEOTIDE SEQUENCE</scope>
    <source>
        <strain evidence="17">NSJ-44</strain>
    </source>
</reference>
<dbReference type="Pfam" id="PF02603">
    <property type="entry name" value="Hpr_kinase_N"/>
    <property type="match status" value="1"/>
</dbReference>
<proteinExistence type="inferred from homology"/>
<keyword evidence="12 14" id="KW-0119">Carbohydrate metabolism</keyword>
<keyword evidence="9 14" id="KW-0067">ATP-binding</keyword>
<protein>
    <recommendedName>
        <fullName evidence="14">HPr kinase/phosphorylase</fullName>
        <shortName evidence="14">HPrK/P</shortName>
        <ecNumber evidence="14">2.7.11.-</ecNumber>
        <ecNumber evidence="14">2.7.4.-</ecNumber>
    </recommendedName>
    <alternativeName>
        <fullName evidence="14">HPr(Ser) kinase/phosphorylase</fullName>
    </alternativeName>
</protein>
<dbReference type="GO" id="GO:0005524">
    <property type="term" value="F:ATP binding"/>
    <property type="evidence" value="ECO:0007669"/>
    <property type="project" value="UniProtKB-UniRule"/>
</dbReference>
<comment type="domain">
    <text evidence="14">The Walker A ATP-binding motif also binds Pi and PPi.</text>
</comment>
<evidence type="ECO:0000256" key="9">
    <source>
        <dbReference type="ARBA" id="ARBA00022840"/>
    </source>
</evidence>
<dbReference type="EC" id="2.7.11.-" evidence="14"/>
<dbReference type="FunFam" id="3.40.50.300:FF:000174">
    <property type="entry name" value="HPr kinase/phosphorylase"/>
    <property type="match status" value="1"/>
</dbReference>
<name>A0A926HHX1_9FIRM</name>
<gene>
    <name evidence="14 17" type="primary">hprK</name>
    <name evidence="17" type="ORF">H8699_01765</name>
</gene>
<dbReference type="RefSeq" id="WP_138295307.1">
    <property type="nucleotide sequence ID" value="NZ_JACRSO010000001.1"/>
</dbReference>
<dbReference type="GO" id="GO:0004674">
    <property type="term" value="F:protein serine/threonine kinase activity"/>
    <property type="evidence" value="ECO:0007669"/>
    <property type="project" value="UniProtKB-KW"/>
</dbReference>
<evidence type="ECO:0000256" key="8">
    <source>
        <dbReference type="ARBA" id="ARBA00022777"/>
    </source>
</evidence>
<dbReference type="GO" id="GO:0004712">
    <property type="term" value="F:protein serine/threonine/tyrosine kinase activity"/>
    <property type="evidence" value="ECO:0007669"/>
    <property type="project" value="UniProtKB-UniRule"/>
</dbReference>
<dbReference type="InterPro" id="IPR011104">
    <property type="entry name" value="Hpr_kin/Pase_C"/>
</dbReference>
<keyword evidence="11 14" id="KW-0511">Multifunctional enzyme</keyword>
<dbReference type="AlphaFoldDB" id="A0A926HHX1"/>
<feature type="active site" evidence="14">
    <location>
        <position position="159"/>
    </location>
</feature>
<dbReference type="PANTHER" id="PTHR30305">
    <property type="entry name" value="PROTEIN YJDM-RELATED"/>
    <property type="match status" value="1"/>
</dbReference>
<dbReference type="HAMAP" id="MF_01249">
    <property type="entry name" value="HPr_kinase"/>
    <property type="match status" value="1"/>
</dbReference>
<dbReference type="Pfam" id="PF07475">
    <property type="entry name" value="Hpr_kinase_C"/>
    <property type="match status" value="1"/>
</dbReference>
<evidence type="ECO:0000256" key="12">
    <source>
        <dbReference type="ARBA" id="ARBA00023277"/>
    </source>
</evidence>
<evidence type="ECO:0000256" key="1">
    <source>
        <dbReference type="ARBA" id="ARBA00001120"/>
    </source>
</evidence>
<comment type="similarity">
    <text evidence="3 14">Belongs to the HPrK/P family.</text>
</comment>
<evidence type="ECO:0000313" key="18">
    <source>
        <dbReference type="Proteomes" id="UP000654279"/>
    </source>
</evidence>
<dbReference type="InterPro" id="IPR011126">
    <property type="entry name" value="Hpr_kin/Pase_Hpr_N"/>
</dbReference>
<dbReference type="CDD" id="cd01918">
    <property type="entry name" value="HprK_C"/>
    <property type="match status" value="1"/>
</dbReference>
<dbReference type="PANTHER" id="PTHR30305:SF1">
    <property type="entry name" value="HPR KINASE_PHOSPHORYLASE"/>
    <property type="match status" value="1"/>
</dbReference>
<evidence type="ECO:0000256" key="3">
    <source>
        <dbReference type="ARBA" id="ARBA00006883"/>
    </source>
</evidence>
<keyword evidence="4 14" id="KW-0723">Serine/threonine-protein kinase</keyword>
<keyword evidence="5 14" id="KW-0808">Transferase</keyword>
<dbReference type="SUPFAM" id="SSF75138">
    <property type="entry name" value="HprK N-terminal domain-like"/>
    <property type="match status" value="1"/>
</dbReference>
<comment type="subunit">
    <text evidence="14">Homohexamer.</text>
</comment>
<organism evidence="17 18">
    <name type="scientific">Luoshenia tenuis</name>
    <dbReference type="NCBI Taxonomy" id="2763654"/>
    <lineage>
        <taxon>Bacteria</taxon>
        <taxon>Bacillati</taxon>
        <taxon>Bacillota</taxon>
        <taxon>Clostridia</taxon>
        <taxon>Christensenellales</taxon>
        <taxon>Christensenellaceae</taxon>
        <taxon>Luoshenia</taxon>
    </lineage>
</organism>
<feature type="active site" evidence="14">
    <location>
        <position position="243"/>
    </location>
</feature>
<sequence length="320" mass="35643">MHTITVEEFCKGMGLSVVSADEGAEMQITSSDINRPGLEMAGYFEYFAPGRVQVVGRSEIAYLTSRSTAHQIKYMETYFNKEFPCLIVCRGLDLPEDVLALAVAAKKPVLSSQQSTTQLVHRLIGYIDNLIAPRGTIHGVLMDIYGVGILFTGESGIGKSETALELIKRGHRLVSDDAVELCRVADNRLTGESPKLIRYLMEMRGIGIIDVRSMYGVGSVIRQKSIDLVIKMERWDDDKVYDRLGISEEYEEMLGIKIPRITVPVAPGRNLAIIAEVAARNFRLKAQGYNAAKELDRRMEMMMSGRAEELDPDDVSGMHF</sequence>
<comment type="function">
    <text evidence="14">Catalyzes the ATP- as well as the pyrophosphate-dependent phosphorylation of a specific serine residue in HPr, a phosphocarrier protein of the phosphoenolpyruvate-dependent sugar phosphotransferase system (PTS). HprK/P also catalyzes the pyrophosphate-producing, inorganic phosphate-dependent dephosphorylation (phosphorolysis) of seryl-phosphorylated HPr (P-Ser-HPr). The two antagonistic activities of HprK/P are regulated by several intracellular metabolites, which change their concentration in response to the absence or presence of rapidly metabolisable carbon sources (glucose, fructose, etc.) in the growth medium. Therefore, by controlling the phosphorylation state of HPr, HPrK/P is a sensor enzyme that plays a major role in the regulation of carbon metabolism and sugar transport: it mediates carbon catabolite repression (CCR), and regulates PTS-catalyzed carbohydrate uptake and inducer exclusion.</text>
</comment>
<dbReference type="InterPro" id="IPR028979">
    <property type="entry name" value="Ser_kin/Pase_Hpr-like_N_sf"/>
</dbReference>
<evidence type="ECO:0000259" key="15">
    <source>
        <dbReference type="Pfam" id="PF02603"/>
    </source>
</evidence>
<dbReference type="EMBL" id="JACRSO010000001">
    <property type="protein sequence ID" value="MBC8528167.1"/>
    <property type="molecule type" value="Genomic_DNA"/>
</dbReference>
<evidence type="ECO:0000256" key="14">
    <source>
        <dbReference type="HAMAP-Rule" id="MF_01249"/>
    </source>
</evidence>
<evidence type="ECO:0000256" key="6">
    <source>
        <dbReference type="ARBA" id="ARBA00022723"/>
    </source>
</evidence>
<evidence type="ECO:0000259" key="16">
    <source>
        <dbReference type="Pfam" id="PF07475"/>
    </source>
</evidence>
<dbReference type="GO" id="GO:0000287">
    <property type="term" value="F:magnesium ion binding"/>
    <property type="evidence" value="ECO:0007669"/>
    <property type="project" value="UniProtKB-UniRule"/>
</dbReference>
<dbReference type="GO" id="GO:0006109">
    <property type="term" value="P:regulation of carbohydrate metabolic process"/>
    <property type="evidence" value="ECO:0007669"/>
    <property type="project" value="UniProtKB-UniRule"/>
</dbReference>
<dbReference type="NCBIfam" id="TIGR00679">
    <property type="entry name" value="hpr-ser"/>
    <property type="match status" value="1"/>
</dbReference>
<feature type="binding site" evidence="14">
    <location>
        <position position="202"/>
    </location>
    <ligand>
        <name>Mg(2+)</name>
        <dbReference type="ChEBI" id="CHEBI:18420"/>
    </ligand>
</feature>
<comment type="miscellaneous">
    <text evidence="14">Both phosphorylation and phosphorolysis are carried out by the same active site and suggest a common mechanism for both reactions.</text>
</comment>
<keyword evidence="18" id="KW-1185">Reference proteome</keyword>
<dbReference type="InterPro" id="IPR003755">
    <property type="entry name" value="HPr(Ser)_kin/Pase"/>
</dbReference>
<evidence type="ECO:0000256" key="7">
    <source>
        <dbReference type="ARBA" id="ARBA00022741"/>
    </source>
</evidence>
<feature type="domain" description="HPr(Ser) kinase/phosphorylase N-terminal" evidence="15">
    <location>
        <begin position="4"/>
        <end position="126"/>
    </location>
</feature>
<dbReference type="Gene3D" id="3.40.50.300">
    <property type="entry name" value="P-loop containing nucleotide triphosphate hydrolases"/>
    <property type="match status" value="1"/>
</dbReference>
<evidence type="ECO:0000256" key="11">
    <source>
        <dbReference type="ARBA" id="ARBA00023268"/>
    </source>
</evidence>
<evidence type="ECO:0000256" key="13">
    <source>
        <dbReference type="ARBA" id="ARBA00047657"/>
    </source>
</evidence>
<feature type="active site" evidence="14">
    <location>
        <position position="138"/>
    </location>
</feature>
<evidence type="ECO:0000256" key="2">
    <source>
        <dbReference type="ARBA" id="ARBA00001946"/>
    </source>
</evidence>
<dbReference type="Proteomes" id="UP000654279">
    <property type="component" value="Unassembled WGS sequence"/>
</dbReference>